<dbReference type="EMBL" id="CP002542">
    <property type="protein sequence ID" value="AEA45480.1"/>
    <property type="molecule type" value="Genomic_DNA"/>
</dbReference>
<evidence type="ECO:0000259" key="15">
    <source>
        <dbReference type="Pfam" id="PF02096"/>
    </source>
</evidence>
<evidence type="ECO:0000256" key="10">
    <source>
        <dbReference type="ARBA" id="ARBA00023186"/>
    </source>
</evidence>
<keyword evidence="10 13" id="KW-0143">Chaperone</keyword>
<dbReference type="GO" id="GO:0005886">
    <property type="term" value="C:plasma membrane"/>
    <property type="evidence" value="ECO:0007669"/>
    <property type="project" value="UniProtKB-SubCell"/>
</dbReference>
<dbReference type="InterPro" id="IPR038221">
    <property type="entry name" value="YidC_periplasmic_sf"/>
</dbReference>
<dbReference type="CDD" id="cd19961">
    <property type="entry name" value="EcYidC-like_peri"/>
    <property type="match status" value="1"/>
</dbReference>
<dbReference type="STRING" id="755732.Fluta_3509"/>
<proteinExistence type="inferred from homology"/>
<organism evidence="17 18">
    <name type="scientific">Fluviicola taffensis (strain DSM 16823 / NCIMB 13979 / RW262)</name>
    <dbReference type="NCBI Taxonomy" id="755732"/>
    <lineage>
        <taxon>Bacteria</taxon>
        <taxon>Pseudomonadati</taxon>
        <taxon>Bacteroidota</taxon>
        <taxon>Flavobacteriia</taxon>
        <taxon>Flavobacteriales</taxon>
        <taxon>Crocinitomicaceae</taxon>
        <taxon>Fluviicola</taxon>
    </lineage>
</organism>
<feature type="region of interest" description="Disordered" evidence="14">
    <location>
        <begin position="46"/>
        <end position="68"/>
    </location>
</feature>
<dbReference type="Pfam" id="PF02096">
    <property type="entry name" value="60KD_IMP"/>
    <property type="match status" value="1"/>
</dbReference>
<evidence type="ECO:0000256" key="7">
    <source>
        <dbReference type="ARBA" id="ARBA00022927"/>
    </source>
</evidence>
<dbReference type="InterPro" id="IPR001708">
    <property type="entry name" value="YidC/ALB3/OXA1/COX18"/>
</dbReference>
<dbReference type="NCBIfam" id="TIGR03593">
    <property type="entry name" value="yidC_nterm"/>
    <property type="match status" value="1"/>
</dbReference>
<dbReference type="InterPro" id="IPR028055">
    <property type="entry name" value="YidC/Oxa/ALB_C"/>
</dbReference>
<evidence type="ECO:0000256" key="13">
    <source>
        <dbReference type="HAMAP-Rule" id="MF_01810"/>
    </source>
</evidence>
<comment type="subcellular location">
    <subcellularLocation>
        <location evidence="1 13">Cell inner membrane</location>
        <topology evidence="1 13">Multi-pass membrane protein</topology>
    </subcellularLocation>
</comment>
<name>F2ID65_FLUTR</name>
<feature type="region of interest" description="Disordered" evidence="14">
    <location>
        <begin position="610"/>
        <end position="649"/>
    </location>
</feature>
<dbReference type="InterPro" id="IPR028053">
    <property type="entry name" value="Membr_insert_YidC_N"/>
</dbReference>
<dbReference type="InterPro" id="IPR019998">
    <property type="entry name" value="Membr_insert_YidC"/>
</dbReference>
<evidence type="ECO:0000256" key="4">
    <source>
        <dbReference type="ARBA" id="ARBA00022448"/>
    </source>
</evidence>
<evidence type="ECO:0000256" key="2">
    <source>
        <dbReference type="ARBA" id="ARBA00010527"/>
    </source>
</evidence>
<keyword evidence="7 13" id="KW-0653">Protein transport</keyword>
<evidence type="ECO:0000256" key="14">
    <source>
        <dbReference type="SAM" id="MobiDB-lite"/>
    </source>
</evidence>
<feature type="domain" description="Membrane insertase YidC/Oxa/ALB C-terminal" evidence="15">
    <location>
        <begin position="397"/>
        <end position="596"/>
    </location>
</feature>
<evidence type="ECO:0000256" key="5">
    <source>
        <dbReference type="ARBA" id="ARBA00022475"/>
    </source>
</evidence>
<dbReference type="GO" id="GO:0051205">
    <property type="term" value="P:protein insertion into membrane"/>
    <property type="evidence" value="ECO:0007669"/>
    <property type="project" value="TreeGrafter"/>
</dbReference>
<gene>
    <name evidence="13" type="primary">yidC</name>
    <name evidence="17" type="ordered locus">Fluta_3509</name>
</gene>
<evidence type="ECO:0000256" key="12">
    <source>
        <dbReference type="ARBA" id="ARBA00033342"/>
    </source>
</evidence>
<dbReference type="CDD" id="cd20070">
    <property type="entry name" value="5TM_YidC_Alb3"/>
    <property type="match status" value="1"/>
</dbReference>
<dbReference type="RefSeq" id="WP_013688247.1">
    <property type="nucleotide sequence ID" value="NC_015321.1"/>
</dbReference>
<feature type="domain" description="Membrane insertase YidC N-terminal" evidence="16">
    <location>
        <begin position="109"/>
        <end position="377"/>
    </location>
</feature>
<comment type="similarity">
    <text evidence="2 13">Belongs to the OXA1/ALB3/YidC family. Type 1 subfamily.</text>
</comment>
<reference evidence="18" key="2">
    <citation type="submission" date="2011-02" db="EMBL/GenBank/DDBJ databases">
        <title>The complete genome of Fluviicola taffensis DSM 16823.</title>
        <authorList>
            <consortium name="US DOE Joint Genome Institute (JGI-PGF)"/>
            <person name="Lucas S."/>
            <person name="Copeland A."/>
            <person name="Lapidus A."/>
            <person name="Bruce D."/>
            <person name="Goodwin L."/>
            <person name="Pitluck S."/>
            <person name="Kyrpides N."/>
            <person name="Mavromatis K."/>
            <person name="Ivanova N."/>
            <person name="Mikhailova N."/>
            <person name="Pagani I."/>
            <person name="Chertkov O."/>
            <person name="Detter J.C."/>
            <person name="Han C."/>
            <person name="Tapia R."/>
            <person name="Land M."/>
            <person name="Hauser L."/>
            <person name="Markowitz V."/>
            <person name="Cheng J.-F."/>
            <person name="Hugenholtz P."/>
            <person name="Woyke T."/>
            <person name="Wu D."/>
            <person name="Tindall B."/>
            <person name="Pomrenke H.G."/>
            <person name="Brambilla E."/>
            <person name="Klenk H.-P."/>
            <person name="Eisen J.A."/>
        </authorList>
    </citation>
    <scope>NUCLEOTIDE SEQUENCE [LARGE SCALE GENOMIC DNA]</scope>
    <source>
        <strain evidence="18">DSM 16823 / RW262 / RW262</strain>
    </source>
</reference>
<evidence type="ECO:0000256" key="1">
    <source>
        <dbReference type="ARBA" id="ARBA00004429"/>
    </source>
</evidence>
<keyword evidence="18" id="KW-1185">Reference proteome</keyword>
<evidence type="ECO:0000313" key="18">
    <source>
        <dbReference type="Proteomes" id="UP000007463"/>
    </source>
</evidence>
<feature type="transmembrane region" description="Helical" evidence="13">
    <location>
        <begin position="516"/>
        <end position="535"/>
    </location>
</feature>
<feature type="transmembrane region" description="Helical" evidence="13">
    <location>
        <begin position="388"/>
        <end position="411"/>
    </location>
</feature>
<dbReference type="eggNOG" id="COG0706">
    <property type="taxonomic scope" value="Bacteria"/>
</dbReference>
<evidence type="ECO:0000256" key="11">
    <source>
        <dbReference type="ARBA" id="ARBA00033245"/>
    </source>
</evidence>
<evidence type="ECO:0000256" key="3">
    <source>
        <dbReference type="ARBA" id="ARBA00015325"/>
    </source>
</evidence>
<accession>F2ID65</accession>
<dbReference type="GO" id="GO:0015031">
    <property type="term" value="P:protein transport"/>
    <property type="evidence" value="ECO:0007669"/>
    <property type="project" value="UniProtKB-KW"/>
</dbReference>
<dbReference type="OrthoDB" id="9780552at2"/>
<comment type="subunit">
    <text evidence="13">Interacts with the Sec translocase complex via SecD. Specifically interacts with transmembrane segments of nascent integral membrane proteins during membrane integration.</text>
</comment>
<keyword evidence="13" id="KW-0997">Cell inner membrane</keyword>
<keyword evidence="8 13" id="KW-1133">Transmembrane helix</keyword>
<protein>
    <recommendedName>
        <fullName evidence="3 13">Membrane protein insertase YidC</fullName>
    </recommendedName>
    <alternativeName>
        <fullName evidence="12 13">Foldase YidC</fullName>
    </alternativeName>
    <alternativeName>
        <fullName evidence="11 13">Membrane integrase YidC</fullName>
    </alternativeName>
    <alternativeName>
        <fullName evidence="13">Membrane protein YidC</fullName>
    </alternativeName>
</protein>
<evidence type="ECO:0000259" key="16">
    <source>
        <dbReference type="Pfam" id="PF14849"/>
    </source>
</evidence>
<keyword evidence="4 13" id="KW-0813">Transport</keyword>
<dbReference type="GO" id="GO:0032977">
    <property type="term" value="F:membrane insertase activity"/>
    <property type="evidence" value="ECO:0007669"/>
    <property type="project" value="InterPro"/>
</dbReference>
<sequence precursor="true">MDRNTVIGLTLIGALLVVFTYMSQPSEKEVQAKQKEQKELALQAKKEADSLDKEAKNKPRLVAKKDKDGNQIKDEKGGLVYVNQVTKGDTTIVPRVKVPTTVISKGEIVRLESEKLIVDFSTKGGVVSAVQLKEFESYMNFAKNDGKITPLYLFKDGDQKNQLIFNIAGNKYATGNKEFEIVSKSKHKVVFRHDVAEGSIIYTYNLKGGYDLGYTIQLKDLNGKVLPNSVMLDWQMEMLRSERLLSEQRKVSTICYESADGKLDWNSEVAESYKTAETDMKWVAYKQSYFSSILNADNGFKVKGTKFTSTNYKEGSKEFFTHIRKYRSKLNLGMQSVKDGKASFSWYFGPNDYHVLASYNQDYDDILNLGWGVFRWINLYAVQPVFTFFMNLGINAGLAILLLTIILKLVLMPVQWKMFVSSAKMKILKPQIDDINAKYPKKEDAMKKQMDMMALYRASGASPLAGCVPMLFQMPILLAVFRFFPATFDLRQRGFLWAEDLSSFDSIWDFGTYIPLYGNHVSLFTLLMAGTTLLYTHLNSSNMTQQQQPGMPNMKIIMYMFPFMMIFFFNNYSSGLSYYYFISTLMTIILMFVIKKFFVNEEKLKAKMAEAQTNSAKKGATAPKKKSSFMQRLEDAQRQQQENAKNKKK</sequence>
<evidence type="ECO:0000256" key="6">
    <source>
        <dbReference type="ARBA" id="ARBA00022692"/>
    </source>
</evidence>
<dbReference type="Pfam" id="PF14849">
    <property type="entry name" value="YidC_periplas"/>
    <property type="match status" value="1"/>
</dbReference>
<dbReference type="PRINTS" id="PR00701">
    <property type="entry name" value="60KDINNERMP"/>
</dbReference>
<feature type="transmembrane region" description="Helical" evidence="13">
    <location>
        <begin position="578"/>
        <end position="598"/>
    </location>
</feature>
<evidence type="ECO:0000256" key="8">
    <source>
        <dbReference type="ARBA" id="ARBA00022989"/>
    </source>
</evidence>
<dbReference type="InterPro" id="IPR047196">
    <property type="entry name" value="YidC_ALB_C"/>
</dbReference>
<feature type="transmembrane region" description="Helical" evidence="13">
    <location>
        <begin position="556"/>
        <end position="572"/>
    </location>
</feature>
<dbReference type="NCBIfam" id="TIGR03592">
    <property type="entry name" value="yidC_oxa1_cterm"/>
    <property type="match status" value="1"/>
</dbReference>
<comment type="function">
    <text evidence="13">Required for the insertion and/or proper folding and/or complex formation of integral membrane proteins into the membrane. Involved in integration of membrane proteins that insert both dependently and independently of the Sec translocase complex, as well as at least some lipoproteins. Aids folding of multispanning membrane proteins.</text>
</comment>
<feature type="transmembrane region" description="Helical" evidence="13">
    <location>
        <begin position="455"/>
        <end position="481"/>
    </location>
</feature>
<evidence type="ECO:0000256" key="9">
    <source>
        <dbReference type="ARBA" id="ARBA00023136"/>
    </source>
</evidence>
<dbReference type="PANTHER" id="PTHR12428:SF65">
    <property type="entry name" value="CYTOCHROME C OXIDASE ASSEMBLY PROTEIN COX18, MITOCHONDRIAL"/>
    <property type="match status" value="1"/>
</dbReference>
<keyword evidence="9 13" id="KW-0472">Membrane</keyword>
<evidence type="ECO:0000313" key="17">
    <source>
        <dbReference type="EMBL" id="AEA45480.1"/>
    </source>
</evidence>
<dbReference type="NCBIfam" id="NF002356">
    <property type="entry name" value="PRK01318.2-3"/>
    <property type="match status" value="1"/>
</dbReference>
<dbReference type="KEGG" id="fte:Fluta_3509"/>
<keyword evidence="5 13" id="KW-1003">Cell membrane</keyword>
<dbReference type="PANTHER" id="PTHR12428">
    <property type="entry name" value="OXA1"/>
    <property type="match status" value="1"/>
</dbReference>
<dbReference type="Proteomes" id="UP000007463">
    <property type="component" value="Chromosome"/>
</dbReference>
<dbReference type="AlphaFoldDB" id="F2ID65"/>
<reference evidence="17 18" key="1">
    <citation type="journal article" date="2011" name="Stand. Genomic Sci.">
        <title>Complete genome sequence of the gliding freshwater bacterium Fluviicola taffensis type strain (RW262).</title>
        <authorList>
            <person name="Woyke T."/>
            <person name="Chertkov O."/>
            <person name="Lapidus A."/>
            <person name="Nolan M."/>
            <person name="Lucas S."/>
            <person name="Del Rio T.G."/>
            <person name="Tice H."/>
            <person name="Cheng J.F."/>
            <person name="Tapia R."/>
            <person name="Han C."/>
            <person name="Goodwin L."/>
            <person name="Pitluck S."/>
            <person name="Liolios K."/>
            <person name="Pagani I."/>
            <person name="Ivanova N."/>
            <person name="Huntemann M."/>
            <person name="Mavromatis K."/>
            <person name="Mikhailova N."/>
            <person name="Pati A."/>
            <person name="Chen A."/>
            <person name="Palaniappan K."/>
            <person name="Land M."/>
            <person name="Hauser L."/>
            <person name="Brambilla E.M."/>
            <person name="Rohde M."/>
            <person name="Mwirichia R."/>
            <person name="Sikorski J."/>
            <person name="Tindall B.J."/>
            <person name="Goker M."/>
            <person name="Bristow J."/>
            <person name="Eisen J.A."/>
            <person name="Markowitz V."/>
            <person name="Hugenholtz P."/>
            <person name="Klenk H.P."/>
            <person name="Kyrpides N.C."/>
        </authorList>
    </citation>
    <scope>NUCLEOTIDE SEQUENCE [LARGE SCALE GENOMIC DNA]</scope>
    <source>
        <strain evidence="18">DSM 16823 / RW262 / RW262</strain>
    </source>
</reference>
<dbReference type="HAMAP" id="MF_01810">
    <property type="entry name" value="YidC_type1"/>
    <property type="match status" value="1"/>
</dbReference>
<dbReference type="Gene3D" id="2.70.98.90">
    <property type="match status" value="1"/>
</dbReference>
<dbReference type="HOGENOM" id="CLU_016535_2_0_10"/>
<keyword evidence="6 13" id="KW-0812">Transmembrane</keyword>